<dbReference type="AlphaFoldDB" id="A0A653CMT9"/>
<dbReference type="Pfam" id="PF10545">
    <property type="entry name" value="MADF_DNA_bdg"/>
    <property type="match status" value="1"/>
</dbReference>
<gene>
    <name evidence="3" type="ORF">CALMAC_LOCUS10328</name>
</gene>
<keyword evidence="4" id="KW-1185">Reference proteome</keyword>
<evidence type="ECO:0000313" key="3">
    <source>
        <dbReference type="EMBL" id="VEN49101.1"/>
    </source>
</evidence>
<evidence type="ECO:0000259" key="2">
    <source>
        <dbReference type="PROSITE" id="PS51029"/>
    </source>
</evidence>
<accession>A0A653CMT9</accession>
<evidence type="ECO:0000256" key="1">
    <source>
        <dbReference type="SAM" id="MobiDB-lite"/>
    </source>
</evidence>
<dbReference type="OrthoDB" id="8190343at2759"/>
<dbReference type="PANTHER" id="PTHR21505:SF8">
    <property type="entry name" value="DPT-YFP REPRESSOR BY OVEREXPRESSION, ISOFORM D-RELATED"/>
    <property type="match status" value="1"/>
</dbReference>
<name>A0A653CMT9_CALMS</name>
<dbReference type="SMART" id="SM00595">
    <property type="entry name" value="MADF"/>
    <property type="match status" value="1"/>
</dbReference>
<protein>
    <recommendedName>
        <fullName evidence="2">MADF domain-containing protein</fullName>
    </recommendedName>
</protein>
<sequence>MAKKKWPAELTIKFLEGYESYPSLWDVHSASYKNKGSREEAYQKLKELMDIKGFGIADVKAKIRSIRNAYALEIMKMKKSQHSGAGADAVYKPKVAWFGVADRILRHVIQIRETQPSEIIEPHSETDYVENTQYAPVVEILSSSSNEISVARNPVPQRLTSQSPAPKRLRKRTNSTERTLQELQHIAEKLEDRRSAKDTEFDCFGRTVACLLKRLPENIALESMEYIHSYLIQKRLTSNAQQTTRPSPSASTSCKCGGIPNQNHSYHDSNTGHTNVQLNSQQEQSDIL</sequence>
<feature type="domain" description="MADF" evidence="2">
    <location>
        <begin position="13"/>
        <end position="109"/>
    </location>
</feature>
<proteinExistence type="predicted"/>
<dbReference type="PROSITE" id="PS51029">
    <property type="entry name" value="MADF"/>
    <property type="match status" value="1"/>
</dbReference>
<evidence type="ECO:0000313" key="4">
    <source>
        <dbReference type="Proteomes" id="UP000410492"/>
    </source>
</evidence>
<dbReference type="EMBL" id="CAACVG010008267">
    <property type="protein sequence ID" value="VEN49101.1"/>
    <property type="molecule type" value="Genomic_DNA"/>
</dbReference>
<feature type="region of interest" description="Disordered" evidence="1">
    <location>
        <begin position="154"/>
        <end position="176"/>
    </location>
</feature>
<organism evidence="3 4">
    <name type="scientific">Callosobruchus maculatus</name>
    <name type="common">Southern cowpea weevil</name>
    <name type="synonym">Pulse bruchid</name>
    <dbReference type="NCBI Taxonomy" id="64391"/>
    <lineage>
        <taxon>Eukaryota</taxon>
        <taxon>Metazoa</taxon>
        <taxon>Ecdysozoa</taxon>
        <taxon>Arthropoda</taxon>
        <taxon>Hexapoda</taxon>
        <taxon>Insecta</taxon>
        <taxon>Pterygota</taxon>
        <taxon>Neoptera</taxon>
        <taxon>Endopterygota</taxon>
        <taxon>Coleoptera</taxon>
        <taxon>Polyphaga</taxon>
        <taxon>Cucujiformia</taxon>
        <taxon>Chrysomeloidea</taxon>
        <taxon>Chrysomelidae</taxon>
        <taxon>Bruchinae</taxon>
        <taxon>Bruchini</taxon>
        <taxon>Callosobruchus</taxon>
    </lineage>
</organism>
<feature type="region of interest" description="Disordered" evidence="1">
    <location>
        <begin position="238"/>
        <end position="288"/>
    </location>
</feature>
<dbReference type="PANTHER" id="PTHR21505">
    <property type="entry name" value="MADF DOMAIN-CONTAINING PROTEIN-RELATED"/>
    <property type="match status" value="1"/>
</dbReference>
<dbReference type="InterPro" id="IPR006578">
    <property type="entry name" value="MADF-dom"/>
</dbReference>
<dbReference type="Proteomes" id="UP000410492">
    <property type="component" value="Unassembled WGS sequence"/>
</dbReference>
<reference evidence="3 4" key="1">
    <citation type="submission" date="2019-01" db="EMBL/GenBank/DDBJ databases">
        <authorList>
            <person name="Sayadi A."/>
        </authorList>
    </citation>
    <scope>NUCLEOTIDE SEQUENCE [LARGE SCALE GENOMIC DNA]</scope>
</reference>